<dbReference type="Proteomes" id="UP001152561">
    <property type="component" value="Unassembled WGS sequence"/>
</dbReference>
<keyword evidence="2" id="KW-1185">Reference proteome</keyword>
<evidence type="ECO:0000313" key="1">
    <source>
        <dbReference type="EMBL" id="KAJ8531951.1"/>
    </source>
</evidence>
<dbReference type="EMBL" id="JAJAGQ010000020">
    <property type="protein sequence ID" value="KAJ8531951.1"/>
    <property type="molecule type" value="Genomic_DNA"/>
</dbReference>
<name>A0A9Q1QWJ6_9SOLA</name>
<accession>A0A9Q1QWJ6</accession>
<organism evidence="1 2">
    <name type="scientific">Anisodus acutangulus</name>
    <dbReference type="NCBI Taxonomy" id="402998"/>
    <lineage>
        <taxon>Eukaryota</taxon>
        <taxon>Viridiplantae</taxon>
        <taxon>Streptophyta</taxon>
        <taxon>Embryophyta</taxon>
        <taxon>Tracheophyta</taxon>
        <taxon>Spermatophyta</taxon>
        <taxon>Magnoliopsida</taxon>
        <taxon>eudicotyledons</taxon>
        <taxon>Gunneridae</taxon>
        <taxon>Pentapetalae</taxon>
        <taxon>asterids</taxon>
        <taxon>lamiids</taxon>
        <taxon>Solanales</taxon>
        <taxon>Solanaceae</taxon>
        <taxon>Solanoideae</taxon>
        <taxon>Hyoscyameae</taxon>
        <taxon>Anisodus</taxon>
    </lineage>
</organism>
<dbReference type="OrthoDB" id="10272092at2759"/>
<reference evidence="2" key="1">
    <citation type="journal article" date="2023" name="Proc. Natl. Acad. Sci. U.S.A.">
        <title>Genomic and structural basis for evolution of tropane alkaloid biosynthesis.</title>
        <authorList>
            <person name="Wanga Y.-J."/>
            <person name="Taina T."/>
            <person name="Yua J.-Y."/>
            <person name="Lia J."/>
            <person name="Xua B."/>
            <person name="Chenc J."/>
            <person name="D'Auriad J.C."/>
            <person name="Huanga J.-P."/>
            <person name="Huanga S.-X."/>
        </authorList>
    </citation>
    <scope>NUCLEOTIDE SEQUENCE [LARGE SCALE GENOMIC DNA]</scope>
    <source>
        <strain evidence="2">cv. KIB-2019</strain>
    </source>
</reference>
<gene>
    <name evidence="1" type="ORF">K7X08_011874</name>
</gene>
<proteinExistence type="predicted"/>
<evidence type="ECO:0000313" key="2">
    <source>
        <dbReference type="Proteomes" id="UP001152561"/>
    </source>
</evidence>
<protein>
    <submittedName>
        <fullName evidence="1">Uncharacterized protein</fullName>
    </submittedName>
</protein>
<comment type="caution">
    <text evidence="1">The sequence shown here is derived from an EMBL/GenBank/DDBJ whole genome shotgun (WGS) entry which is preliminary data.</text>
</comment>
<dbReference type="AlphaFoldDB" id="A0A9Q1QWJ6"/>
<sequence length="218" mass="25064">MNSIVICQYSEDEEKHGYKGLKFNKTLMQRAETKNYKPKVVLDDDLVKTFSLGTPKCVTAERAREDLSGEREKLDEPSGCGFLQPCMSIGRHSEMDGHNILGVQEPLQRSCKQALAFDSIVRAVNRPVYEIQTADNLLCSQTFPEYPSSSKKTLQVYHRRYGKNQRHNKCEKVQPFFEGCTIEDLRRIRGIPSSNQLSHSFRKGRTRSGKHQYFLQKV</sequence>